<evidence type="ECO:0000256" key="5">
    <source>
        <dbReference type="ARBA" id="ARBA00022741"/>
    </source>
</evidence>
<organism evidence="11 12">
    <name type="scientific">Candidatus Mycolicibacterium alkanivorans</name>
    <dbReference type="NCBI Taxonomy" id="2954114"/>
    <lineage>
        <taxon>Bacteria</taxon>
        <taxon>Bacillati</taxon>
        <taxon>Actinomycetota</taxon>
        <taxon>Actinomycetes</taxon>
        <taxon>Mycobacteriales</taxon>
        <taxon>Mycobacteriaceae</taxon>
        <taxon>Mycolicibacterium</taxon>
    </lineage>
</organism>
<dbReference type="EC" id="2.7.13.3" evidence="2"/>
<keyword evidence="4" id="KW-0808">Transferase</keyword>
<evidence type="ECO:0000256" key="6">
    <source>
        <dbReference type="ARBA" id="ARBA00022777"/>
    </source>
</evidence>
<evidence type="ECO:0000256" key="1">
    <source>
        <dbReference type="ARBA" id="ARBA00000085"/>
    </source>
</evidence>
<dbReference type="InterPro" id="IPR050482">
    <property type="entry name" value="Sensor_HK_TwoCompSys"/>
</dbReference>
<dbReference type="Gene3D" id="3.30.565.10">
    <property type="entry name" value="Histidine kinase-like ATPase, C-terminal domain"/>
    <property type="match status" value="1"/>
</dbReference>
<feature type="domain" description="Histidine kinase/HSP90-like ATPase" evidence="9">
    <location>
        <begin position="349"/>
        <end position="449"/>
    </location>
</feature>
<keyword evidence="3" id="KW-0597">Phosphoprotein</keyword>
<dbReference type="PANTHER" id="PTHR24421">
    <property type="entry name" value="NITRATE/NITRITE SENSOR PROTEIN NARX-RELATED"/>
    <property type="match status" value="1"/>
</dbReference>
<evidence type="ECO:0000259" key="10">
    <source>
        <dbReference type="Pfam" id="PF07730"/>
    </source>
</evidence>
<keyword evidence="8" id="KW-0902">Two-component regulatory system</keyword>
<evidence type="ECO:0000259" key="9">
    <source>
        <dbReference type="Pfam" id="PF02518"/>
    </source>
</evidence>
<dbReference type="Proteomes" id="UP001139068">
    <property type="component" value="Unassembled WGS sequence"/>
</dbReference>
<dbReference type="SUPFAM" id="SSF55781">
    <property type="entry name" value="GAF domain-like"/>
    <property type="match status" value="1"/>
</dbReference>
<sequence length="459" mass="49306">MTIAAAAHAELEATSLDELTGIRSGKRSYYPAYVRSNERLHDTVRALDRISAAVVRTHEGPRTLVEAVLQAAADHLQADWVMFALADEAMPAARPRFLMLGGAGWVEHEAELPPEARAELRLLQNRPGDAGGCRAPGRVVRVSMTLEGEPIGGLAALPSDEVDIADTDVSILHVLANQAAVALHNSSLFHTATLLKGRTQQLTVEADRQAANLRTRSTELQEAQRNLVGLLNHQALDEERHRIARELHDSVTQDVWSAGMAIELCRTDLAEIDGVPAPLIERLTAAKDLTRHAVERLRVAIYALNTDPGEEPASLPALLGRLSTVHLPSDLRISVSVRGEPRQLDGELERALLRIAGEALFNTARHSDATQAAIRLRYGADSVSLTVSDDGDGKPACLRKLLRLSQAADLGGQHRGLVNMAARAREFGGSLSIGSSPMGGIKLRVVVPLGGTDPSVPAQ</sequence>
<dbReference type="Pfam" id="PF07730">
    <property type="entry name" value="HisKA_3"/>
    <property type="match status" value="1"/>
</dbReference>
<evidence type="ECO:0000256" key="4">
    <source>
        <dbReference type="ARBA" id="ARBA00022679"/>
    </source>
</evidence>
<proteinExistence type="predicted"/>
<comment type="caution">
    <text evidence="11">The sequence shown here is derived from an EMBL/GenBank/DDBJ whole genome shotgun (WGS) entry which is preliminary data.</text>
</comment>
<name>A0ABS9YYL9_9MYCO</name>
<dbReference type="GO" id="GO:0016301">
    <property type="term" value="F:kinase activity"/>
    <property type="evidence" value="ECO:0007669"/>
    <property type="project" value="UniProtKB-KW"/>
</dbReference>
<dbReference type="Gene3D" id="3.30.450.40">
    <property type="match status" value="1"/>
</dbReference>
<dbReference type="RefSeq" id="WP_243072563.1">
    <property type="nucleotide sequence ID" value="NZ_JAIVFL010000001.1"/>
</dbReference>
<dbReference type="PANTHER" id="PTHR24421:SF10">
    <property type="entry name" value="NITRATE_NITRITE SENSOR PROTEIN NARQ"/>
    <property type="match status" value="1"/>
</dbReference>
<dbReference type="InterPro" id="IPR029016">
    <property type="entry name" value="GAF-like_dom_sf"/>
</dbReference>
<evidence type="ECO:0000313" key="11">
    <source>
        <dbReference type="EMBL" id="MCI4676362.1"/>
    </source>
</evidence>
<dbReference type="CDD" id="cd16917">
    <property type="entry name" value="HATPase_UhpB-NarQ-NarX-like"/>
    <property type="match status" value="1"/>
</dbReference>
<evidence type="ECO:0000256" key="8">
    <source>
        <dbReference type="ARBA" id="ARBA00023012"/>
    </source>
</evidence>
<dbReference type="InterPro" id="IPR003594">
    <property type="entry name" value="HATPase_dom"/>
</dbReference>
<keyword evidence="6 11" id="KW-0418">Kinase</keyword>
<dbReference type="InterPro" id="IPR011712">
    <property type="entry name" value="Sig_transdc_His_kin_sub3_dim/P"/>
</dbReference>
<dbReference type="InterPro" id="IPR036890">
    <property type="entry name" value="HATPase_C_sf"/>
</dbReference>
<feature type="domain" description="Signal transduction histidine kinase subgroup 3 dimerisation and phosphoacceptor" evidence="10">
    <location>
        <begin position="239"/>
        <end position="306"/>
    </location>
</feature>
<evidence type="ECO:0000256" key="2">
    <source>
        <dbReference type="ARBA" id="ARBA00012438"/>
    </source>
</evidence>
<keyword evidence="7" id="KW-0067">ATP-binding</keyword>
<accession>A0ABS9YYL9</accession>
<dbReference type="SUPFAM" id="SSF55874">
    <property type="entry name" value="ATPase domain of HSP90 chaperone/DNA topoisomerase II/histidine kinase"/>
    <property type="match status" value="1"/>
</dbReference>
<dbReference type="Pfam" id="PF02518">
    <property type="entry name" value="HATPase_c"/>
    <property type="match status" value="1"/>
</dbReference>
<reference evidence="11" key="1">
    <citation type="journal article" date="2022" name="ISME J.">
        <title>Identification of active gaseous-alkane degraders at natural gas seeps.</title>
        <authorList>
            <person name="Farhan Ul Haque M."/>
            <person name="Hernandez M."/>
            <person name="Crombie A.T."/>
            <person name="Murrell J.C."/>
        </authorList>
    </citation>
    <scope>NUCLEOTIDE SEQUENCE</scope>
    <source>
        <strain evidence="11">ANDR5</strain>
    </source>
</reference>
<protein>
    <recommendedName>
        <fullName evidence="2">histidine kinase</fullName>
        <ecNumber evidence="2">2.7.13.3</ecNumber>
    </recommendedName>
</protein>
<keyword evidence="5" id="KW-0547">Nucleotide-binding</keyword>
<dbReference type="EMBL" id="JAIVFL010000001">
    <property type="protein sequence ID" value="MCI4676362.1"/>
    <property type="molecule type" value="Genomic_DNA"/>
</dbReference>
<comment type="catalytic activity">
    <reaction evidence="1">
        <text>ATP + protein L-histidine = ADP + protein N-phospho-L-histidine.</text>
        <dbReference type="EC" id="2.7.13.3"/>
    </reaction>
</comment>
<dbReference type="Gene3D" id="1.20.5.1930">
    <property type="match status" value="1"/>
</dbReference>
<evidence type="ECO:0000256" key="7">
    <source>
        <dbReference type="ARBA" id="ARBA00022840"/>
    </source>
</evidence>
<gene>
    <name evidence="11" type="ORF">K9U37_16365</name>
</gene>
<evidence type="ECO:0000256" key="3">
    <source>
        <dbReference type="ARBA" id="ARBA00022553"/>
    </source>
</evidence>
<keyword evidence="12" id="KW-1185">Reference proteome</keyword>
<evidence type="ECO:0000313" key="12">
    <source>
        <dbReference type="Proteomes" id="UP001139068"/>
    </source>
</evidence>
<dbReference type="NCBIfam" id="NF047786">
    <property type="entry name" value="his_kin_MadS"/>
    <property type="match status" value="1"/>
</dbReference>